<feature type="chain" id="PRO_5045341484" evidence="9">
    <location>
        <begin position="23"/>
        <end position="743"/>
    </location>
</feature>
<keyword evidence="5" id="KW-0653">Protein transport</keyword>
<feature type="domain" description="Secretin/TonB short N-terminal" evidence="10">
    <location>
        <begin position="316"/>
        <end position="364"/>
    </location>
</feature>
<evidence type="ECO:0000256" key="7">
    <source>
        <dbReference type="ARBA" id="ARBA00023237"/>
    </source>
</evidence>
<dbReference type="PANTHER" id="PTHR30604">
    <property type="entry name" value="PROTEIN TRANSPORT PROTEIN HOFQ"/>
    <property type="match status" value="1"/>
</dbReference>
<evidence type="ECO:0000256" key="1">
    <source>
        <dbReference type="ARBA" id="ARBA00004442"/>
    </source>
</evidence>
<dbReference type="Gene3D" id="2.60.40.3500">
    <property type="match status" value="1"/>
</dbReference>
<dbReference type="SMART" id="SM00965">
    <property type="entry name" value="STN"/>
    <property type="match status" value="1"/>
</dbReference>
<dbReference type="InterPro" id="IPR004846">
    <property type="entry name" value="T2SS/T3SS_dom"/>
</dbReference>
<dbReference type="PROSITE" id="PS00875">
    <property type="entry name" value="T2SP_D"/>
    <property type="match status" value="1"/>
</dbReference>
<dbReference type="RefSeq" id="WP_404537376.1">
    <property type="nucleotide sequence ID" value="NZ_JADIKL010000003.1"/>
</dbReference>
<proteinExistence type="inferred from homology"/>
<name>A0ABW8KE94_9GAMM</name>
<dbReference type="Gene3D" id="2.60.40.3470">
    <property type="match status" value="1"/>
</dbReference>
<evidence type="ECO:0000313" key="12">
    <source>
        <dbReference type="Proteomes" id="UP001620397"/>
    </source>
</evidence>
<dbReference type="InterPro" id="IPR004845">
    <property type="entry name" value="T2SS_GspD_CS"/>
</dbReference>
<evidence type="ECO:0000256" key="3">
    <source>
        <dbReference type="ARBA" id="ARBA00022448"/>
    </source>
</evidence>
<dbReference type="InterPro" id="IPR011662">
    <property type="entry name" value="Secretin/TonB_short_N"/>
</dbReference>
<evidence type="ECO:0000256" key="5">
    <source>
        <dbReference type="ARBA" id="ARBA00022927"/>
    </source>
</evidence>
<evidence type="ECO:0000313" key="11">
    <source>
        <dbReference type="EMBL" id="MFK2930455.1"/>
    </source>
</evidence>
<evidence type="ECO:0000256" key="2">
    <source>
        <dbReference type="ARBA" id="ARBA00006304"/>
    </source>
</evidence>
<dbReference type="PANTHER" id="PTHR30604:SF1">
    <property type="entry name" value="DNA UTILIZATION PROTEIN HOFQ"/>
    <property type="match status" value="1"/>
</dbReference>
<dbReference type="Pfam" id="PF03958">
    <property type="entry name" value="Secretin_N"/>
    <property type="match status" value="1"/>
</dbReference>
<comment type="subcellular location">
    <subcellularLocation>
        <location evidence="1 8">Cell outer membrane</location>
    </subcellularLocation>
</comment>
<evidence type="ECO:0000256" key="6">
    <source>
        <dbReference type="ARBA" id="ARBA00023136"/>
    </source>
</evidence>
<keyword evidence="7" id="KW-0998">Cell outer membrane</keyword>
<keyword evidence="4 9" id="KW-0732">Signal</keyword>
<accession>A0ABW8KE94</accession>
<dbReference type="EMBL" id="JADIKL010000003">
    <property type="protein sequence ID" value="MFK2930455.1"/>
    <property type="molecule type" value="Genomic_DNA"/>
</dbReference>
<keyword evidence="3 8" id="KW-0813">Transport</keyword>
<dbReference type="Gene3D" id="3.30.1370.130">
    <property type="match status" value="1"/>
</dbReference>
<dbReference type="Proteomes" id="UP001620397">
    <property type="component" value="Unassembled WGS sequence"/>
</dbReference>
<dbReference type="InterPro" id="IPR051808">
    <property type="entry name" value="Type_IV_pilus_biogenesis"/>
</dbReference>
<dbReference type="InterPro" id="IPR001775">
    <property type="entry name" value="GspD/PilQ"/>
</dbReference>
<dbReference type="Pfam" id="PF07660">
    <property type="entry name" value="STN"/>
    <property type="match status" value="1"/>
</dbReference>
<comment type="similarity">
    <text evidence="2">Belongs to the bacterial secretin family. PilQ subfamily.</text>
</comment>
<dbReference type="InterPro" id="IPR013355">
    <property type="entry name" value="Pilus_4_PilQ"/>
</dbReference>
<sequence length="743" mass="77286">MRHAIRCLLLLLLLAGTGFGQAALAAGGSTLKDINYTTLPGGSVQLHLNFSGAVPQPRIFTTDNPARIALDFANTDTTAQRHTDIGQGATSGVSAVSAGGRTRVIVELMRQASYQSAIEGDSLVLTVAAGSAPQTASAPAPAQRSVTTAAIIDPSKRLPVTAEGGISVTNIDFRRGANGQGRVLISFSGPGADAQMHTIGDKVEVSIPNASVPSNLAQRLDTLDFATPVQSIATRAGASGGVQMTIITKGVVDPSAYQDGNEYVVEVAAKKSDTTAGGGKLALDQTPVYTGKRATFNFQDIPVRSVLQLIADTSGLNIVASDSVTGSITLRLVNVPWDQALDVILRSKGLDKRRDGNVIWIAPQQELSKYEEDLATARMKAEDNAPLITTYIPISYGKATDIAKLLTTGSMQSNGGGAAAGGAGVARGFLSARGSVSYDERTNTLLLNDTAEKTEQIRKLVAVLDRPVQQVLIESRIVIASDSFTRALGVQWGAYAQRINPSGQVIQTGGGAGGTTLGWNTPGSTTSSSGSNGVSTNPGLVVNLPAASSNSPAGALGFAILGKNYALDLELSASQTEGNSEIVASPRVITANQQEAVIRQGQEIGYVTYQGGAGSSSSTGTASVQFKDAVLQLKVLPTITADNRVYLAITVNKDSLASYLQTPQGQVPNINTQSVNTNVLVDNGQTVVLGGIYEVDKTNSVTKVPGLGDIPIVGTLFRSTNRNNSKAELLIFVTPRILNDSLQ</sequence>
<reference evidence="11 12" key="1">
    <citation type="submission" date="2020-10" db="EMBL/GenBank/DDBJ databases">
        <title>Phylogeny of dyella-like bacteria.</title>
        <authorList>
            <person name="Fu J."/>
        </authorList>
    </citation>
    <scope>NUCLEOTIDE SEQUENCE [LARGE SCALE GENOMIC DNA]</scope>
    <source>
        <strain evidence="11 12">DKC-1</strain>
    </source>
</reference>
<dbReference type="InterPro" id="IPR038591">
    <property type="entry name" value="NolW-like_sf"/>
</dbReference>
<keyword evidence="6" id="KW-0472">Membrane</keyword>
<protein>
    <submittedName>
        <fullName evidence="11">Type IV pilus secretin PilQ</fullName>
    </submittedName>
</protein>
<evidence type="ECO:0000256" key="8">
    <source>
        <dbReference type="RuleBase" id="RU004004"/>
    </source>
</evidence>
<evidence type="ECO:0000256" key="9">
    <source>
        <dbReference type="SAM" id="SignalP"/>
    </source>
</evidence>
<dbReference type="InterPro" id="IPR021731">
    <property type="entry name" value="AMIN_dom"/>
</dbReference>
<organism evidence="11 12">
    <name type="scientific">Dyella agri</name>
    <dbReference type="NCBI Taxonomy" id="1926869"/>
    <lineage>
        <taxon>Bacteria</taxon>
        <taxon>Pseudomonadati</taxon>
        <taxon>Pseudomonadota</taxon>
        <taxon>Gammaproteobacteria</taxon>
        <taxon>Lysobacterales</taxon>
        <taxon>Rhodanobacteraceae</taxon>
        <taxon>Dyella</taxon>
    </lineage>
</organism>
<dbReference type="InterPro" id="IPR005644">
    <property type="entry name" value="NolW-like"/>
</dbReference>
<comment type="caution">
    <text evidence="11">The sequence shown here is derived from an EMBL/GenBank/DDBJ whole genome shotgun (WGS) entry which is preliminary data.</text>
</comment>
<feature type="signal peptide" evidence="9">
    <location>
        <begin position="1"/>
        <end position="22"/>
    </location>
</feature>
<keyword evidence="12" id="KW-1185">Reference proteome</keyword>
<gene>
    <name evidence="11" type="primary">pilQ</name>
    <name evidence="11" type="ORF">ISP14_06560</name>
</gene>
<dbReference type="Pfam" id="PF11741">
    <property type="entry name" value="AMIN"/>
    <property type="match status" value="2"/>
</dbReference>
<evidence type="ECO:0000259" key="10">
    <source>
        <dbReference type="SMART" id="SM00965"/>
    </source>
</evidence>
<evidence type="ECO:0000256" key="4">
    <source>
        <dbReference type="ARBA" id="ARBA00022729"/>
    </source>
</evidence>
<dbReference type="PRINTS" id="PR00811">
    <property type="entry name" value="BCTERIALGSPD"/>
</dbReference>
<dbReference type="NCBIfam" id="TIGR02515">
    <property type="entry name" value="IV_pilus_PilQ"/>
    <property type="match status" value="1"/>
</dbReference>
<dbReference type="Pfam" id="PF00263">
    <property type="entry name" value="Secretin"/>
    <property type="match status" value="1"/>
</dbReference>
<dbReference type="Gene3D" id="3.30.1370.120">
    <property type="match status" value="1"/>
</dbReference>